<dbReference type="PANTHER" id="PTHR34475">
    <property type="match status" value="1"/>
</dbReference>
<gene>
    <name evidence="4" type="ORF">V5J35_000515</name>
</gene>
<keyword evidence="2" id="KW-0812">Transmembrane</keyword>
<dbReference type="Pfam" id="PF13413">
    <property type="entry name" value="HTH_25"/>
    <property type="match status" value="1"/>
</dbReference>
<comment type="caution">
    <text evidence="4">The sequence shown here is derived from an EMBL/GenBank/DDBJ whole genome shotgun (WGS) entry which is preliminary data.</text>
</comment>
<keyword evidence="2" id="KW-0472">Membrane</keyword>
<dbReference type="InterPro" id="IPR001387">
    <property type="entry name" value="Cro/C1-type_HTH"/>
</dbReference>
<dbReference type="EMBL" id="JBEWTB010000002">
    <property type="protein sequence ID" value="MET4755323.1"/>
    <property type="molecule type" value="Genomic_DNA"/>
</dbReference>
<evidence type="ECO:0000256" key="1">
    <source>
        <dbReference type="SAM" id="MobiDB-lite"/>
    </source>
</evidence>
<evidence type="ECO:0000313" key="5">
    <source>
        <dbReference type="Proteomes" id="UP001549366"/>
    </source>
</evidence>
<name>A0ABV2SEE6_9GAMM</name>
<dbReference type="RefSeq" id="WP_354009759.1">
    <property type="nucleotide sequence ID" value="NZ_JBEWTA010000001.1"/>
</dbReference>
<dbReference type="InterPro" id="IPR050400">
    <property type="entry name" value="Bact_Cytoskel_RodZ"/>
</dbReference>
<dbReference type="SUPFAM" id="SSF47413">
    <property type="entry name" value="lambda repressor-like DNA-binding domains"/>
    <property type="match status" value="1"/>
</dbReference>
<feature type="region of interest" description="Disordered" evidence="1">
    <location>
        <begin position="1"/>
        <end position="51"/>
    </location>
</feature>
<dbReference type="PANTHER" id="PTHR34475:SF1">
    <property type="entry name" value="CYTOSKELETON PROTEIN RODZ"/>
    <property type="match status" value="1"/>
</dbReference>
<protein>
    <submittedName>
        <fullName evidence="4">Cytoskeleton protein RodZ</fullName>
    </submittedName>
</protein>
<sequence>MTTDLLETKTDTKSESLLDESAQVDAQSTHEQEREEGLQSPGERLQRFRERKGLTTEEVGEALKIPASYIDAIECSAFDKMPGLMFVRGYLRSYARLVGLDPDDIIHRFDQFTGDSGKETPRLSEGKDVEIRRQVSPVVSIGGAVSVISILLVVAFSYYYWGGGREAEVPAAAEISGTLAVPEPELTVDNLAPPVEEAASEQVGQEEQAVESVPLDEDLTAPAMSENAPGEALNNEAAQTTEQEVAGIAPVEPALPDETHLVIRFIEDCWIQVRDMAGKSLYTDVQKAGSTLDLEVPDTIQVRFGNVAGVQSVTFHGEPVEVKATEPGRNVVSLVLGSEDAG</sequence>
<accession>A0ABV2SEE6</accession>
<dbReference type="InterPro" id="IPR025194">
    <property type="entry name" value="RodZ-like_C"/>
</dbReference>
<feature type="compositionally biased region" description="Basic and acidic residues" evidence="1">
    <location>
        <begin position="28"/>
        <end position="37"/>
    </location>
</feature>
<evidence type="ECO:0000256" key="2">
    <source>
        <dbReference type="SAM" id="Phobius"/>
    </source>
</evidence>
<proteinExistence type="predicted"/>
<feature type="transmembrane region" description="Helical" evidence="2">
    <location>
        <begin position="138"/>
        <end position="161"/>
    </location>
</feature>
<dbReference type="Proteomes" id="UP001549366">
    <property type="component" value="Unassembled WGS sequence"/>
</dbReference>
<feature type="domain" description="Cytoskeleton protein RodZ-like C-terminal" evidence="3">
    <location>
        <begin position="262"/>
        <end position="332"/>
    </location>
</feature>
<dbReference type="CDD" id="cd00093">
    <property type="entry name" value="HTH_XRE"/>
    <property type="match status" value="1"/>
</dbReference>
<feature type="region of interest" description="Disordered" evidence="1">
    <location>
        <begin position="201"/>
        <end position="233"/>
    </location>
</feature>
<organism evidence="4 5">
    <name type="scientific">Endozoicomonas lisbonensis</name>
    <dbReference type="NCBI Taxonomy" id="3120522"/>
    <lineage>
        <taxon>Bacteria</taxon>
        <taxon>Pseudomonadati</taxon>
        <taxon>Pseudomonadota</taxon>
        <taxon>Gammaproteobacteria</taxon>
        <taxon>Oceanospirillales</taxon>
        <taxon>Endozoicomonadaceae</taxon>
        <taxon>Endozoicomonas</taxon>
    </lineage>
</organism>
<keyword evidence="2" id="KW-1133">Transmembrane helix</keyword>
<evidence type="ECO:0000259" key="3">
    <source>
        <dbReference type="Pfam" id="PF13464"/>
    </source>
</evidence>
<keyword evidence="5" id="KW-1185">Reference proteome</keyword>
<evidence type="ECO:0000313" key="4">
    <source>
        <dbReference type="EMBL" id="MET4755323.1"/>
    </source>
</evidence>
<dbReference type="InterPro" id="IPR010982">
    <property type="entry name" value="Lambda_DNA-bd_dom_sf"/>
</dbReference>
<feature type="compositionally biased region" description="Basic and acidic residues" evidence="1">
    <location>
        <begin position="1"/>
        <end position="16"/>
    </location>
</feature>
<reference evidence="4 5" key="1">
    <citation type="submission" date="2024-06" db="EMBL/GenBank/DDBJ databases">
        <title>Genomic Encyclopedia of Type Strains, Phase V (KMG-V): Genome sequencing to study the core and pangenomes of soil and plant-associated prokaryotes.</title>
        <authorList>
            <person name="Whitman W."/>
        </authorList>
    </citation>
    <scope>NUCLEOTIDE SEQUENCE [LARGE SCALE GENOMIC DNA]</scope>
    <source>
        <strain evidence="4 5">NE40</strain>
    </source>
</reference>
<dbReference type="Pfam" id="PF13464">
    <property type="entry name" value="RodZ_C"/>
    <property type="match status" value="1"/>
</dbReference>
<dbReference type="Gene3D" id="1.10.260.40">
    <property type="entry name" value="lambda repressor-like DNA-binding domains"/>
    <property type="match status" value="1"/>
</dbReference>